<sequence>KKGWSVYDYSCTTGWDIAIVALNSCVRVDNVQKIGFINLETIKEVSSVVPDVRLKISV</sequence>
<organism evidence="1">
    <name type="scientific">marine sediment metagenome</name>
    <dbReference type="NCBI Taxonomy" id="412755"/>
    <lineage>
        <taxon>unclassified sequences</taxon>
        <taxon>metagenomes</taxon>
        <taxon>ecological metagenomes</taxon>
    </lineage>
</organism>
<feature type="non-terminal residue" evidence="1">
    <location>
        <position position="58"/>
    </location>
</feature>
<proteinExistence type="predicted"/>
<protein>
    <submittedName>
        <fullName evidence="1">Uncharacterized protein</fullName>
    </submittedName>
</protein>
<evidence type="ECO:0000313" key="1">
    <source>
        <dbReference type="EMBL" id="GAJ23212.1"/>
    </source>
</evidence>
<dbReference type="AlphaFoldDB" id="X1VRN8"/>
<feature type="non-terminal residue" evidence="1">
    <location>
        <position position="1"/>
    </location>
</feature>
<comment type="caution">
    <text evidence="1">The sequence shown here is derived from an EMBL/GenBank/DDBJ whole genome shotgun (WGS) entry which is preliminary data.</text>
</comment>
<accession>X1VRN8</accession>
<name>X1VRN8_9ZZZZ</name>
<reference evidence="1" key="1">
    <citation type="journal article" date="2014" name="Front. Microbiol.">
        <title>High frequency of phylogenetically diverse reductive dehalogenase-homologous genes in deep subseafloor sedimentary metagenomes.</title>
        <authorList>
            <person name="Kawai M."/>
            <person name="Futagami T."/>
            <person name="Toyoda A."/>
            <person name="Takaki Y."/>
            <person name="Nishi S."/>
            <person name="Hori S."/>
            <person name="Arai W."/>
            <person name="Tsubouchi T."/>
            <person name="Morono Y."/>
            <person name="Uchiyama I."/>
            <person name="Ito T."/>
            <person name="Fujiyama A."/>
            <person name="Inagaki F."/>
            <person name="Takami H."/>
        </authorList>
    </citation>
    <scope>NUCLEOTIDE SEQUENCE</scope>
    <source>
        <strain evidence="1">Expedition CK06-06</strain>
    </source>
</reference>
<gene>
    <name evidence="1" type="ORF">S12H4_63013</name>
</gene>
<dbReference type="EMBL" id="BARW01042584">
    <property type="protein sequence ID" value="GAJ23212.1"/>
    <property type="molecule type" value="Genomic_DNA"/>
</dbReference>